<feature type="compositionally biased region" description="Polar residues" evidence="1">
    <location>
        <begin position="237"/>
        <end position="252"/>
    </location>
</feature>
<reference evidence="2" key="1">
    <citation type="submission" date="2014-11" db="EMBL/GenBank/DDBJ databases">
        <authorList>
            <person name="Otto D Thomas"/>
            <person name="Naeem Raeece"/>
        </authorList>
    </citation>
    <scope>NUCLEOTIDE SEQUENCE</scope>
</reference>
<organism evidence="2">
    <name type="scientific">Chromera velia CCMP2878</name>
    <dbReference type="NCBI Taxonomy" id="1169474"/>
    <lineage>
        <taxon>Eukaryota</taxon>
        <taxon>Sar</taxon>
        <taxon>Alveolata</taxon>
        <taxon>Colpodellida</taxon>
        <taxon>Chromeraceae</taxon>
        <taxon>Chromera</taxon>
    </lineage>
</organism>
<dbReference type="AlphaFoldDB" id="A0A0G4IF00"/>
<feature type="compositionally biased region" description="Low complexity" evidence="1">
    <location>
        <begin position="224"/>
        <end position="236"/>
    </location>
</feature>
<feature type="compositionally biased region" description="Basic and acidic residues" evidence="1">
    <location>
        <begin position="540"/>
        <end position="553"/>
    </location>
</feature>
<name>A0A0G4IF00_9ALVE</name>
<dbReference type="EMBL" id="CDMZ01005919">
    <property type="protein sequence ID" value="CEM55871.1"/>
    <property type="molecule type" value="Genomic_DNA"/>
</dbReference>
<feature type="region of interest" description="Disordered" evidence="1">
    <location>
        <begin position="540"/>
        <end position="565"/>
    </location>
</feature>
<feature type="region of interest" description="Disordered" evidence="1">
    <location>
        <begin position="213"/>
        <end position="267"/>
    </location>
</feature>
<proteinExistence type="predicted"/>
<sequence>MDNVIECAPKNAKLAEIMFSQANTSGSAERAWSSYDHVYREKRNRLSQAHQDIEVTLYSNLRLQRLHQRQAGVPRSHTRIFAIEAVGLPAFEDGYIFDDILDGELLEEHLAQFLPDGEARFRDKIVRAADLLRARGGDASGSRQQRPQRDSAWKEWLKDFAERKHDGRQKGPNGKPPWVTKALVEIPKCGAHPNLFNSRANKPCTCKYHSTYGQTPGPSDRAPQEPADAPAAASAPTSVPLSVTLQNSQLQPQRPPEKNPRLATGSWWGRIPDHQKNWMVESCSKMGKGWVEMNGWMRPSLPPLSKRPDPLDYCLRPVRFWNPIKDERVIAILGGAPTCHECGGEVGAEGGWTGGPVVVQSYPSHWYLFGPTYFCKGRCRDGSGKKKRWSPWNIEFMKKSVREAAVELEAEEKPSSAGAQGYVSFDLLSLVERIGVSGEGSANKTTFRRWYTAGMEAQEELMDASLGTLFSRIASFDHSQITQIKNGAGVDQFAGVCNEIGCYTSHLMVPNTGLDPFEPMVDEMVERRERRVKRLEDAWKREEEKPVEERKPVPPDPPQTELMFSDKNCCNGKRRESPDEDVSHPTAKLWKRLNKKLRMKGDGFHKVFHFVHNALSSPKHIFAPLSARLLSKALYKPCQADLDALLIALQKVYGLKSKAAAKKKVTKDQARKHVRQEGAEPIELRARCLDAKMMIEQLSNDGVAVPGPNWERWWENLLIHVHNGCLSDDPDVPVYKWLGKHAIKGPLGVEYLDAYDCGRGSSKNEGGHRRVQECFHGVQAGEGLSNVTLKDAVLRYNQRRLRDQGLPHCSVICNLQILERASQLSCEVFGEDLPGFPFSSVFDRETVKGHSFGLRMQQKKWAAMESEITAESVAEMGVDALLEDLNKEEEGGSGVTGSSDKLPNPVKKGTGGSVHRRCPSSSQEMIDQFEEIFKALPKGKNESPTALHKEYERRRNQKLKDTPSAQLFPTTETYIRKWLRKEDREQGANPHQQLDAKGVVAMTNLLHYGGTLRQAGFNDVSAFQAPLPPVHPPVVPSSDEAASASASSSSSSAHPADVLHPVIPPCSDSNSHGAEGAPMDLEVAESGIATETAVCNRKRSHGESCSSTTQPTAASDVPIPPQKVKKQPLQSCPDCDGKRDSSHWRVENFWVCPAKWESKEQF</sequence>
<evidence type="ECO:0000313" key="2">
    <source>
        <dbReference type="EMBL" id="CEM55871.1"/>
    </source>
</evidence>
<feature type="region of interest" description="Disordered" evidence="1">
    <location>
        <begin position="1031"/>
        <end position="1077"/>
    </location>
</feature>
<accession>A0A0G4IF00</accession>
<feature type="region of interest" description="Disordered" evidence="1">
    <location>
        <begin position="1100"/>
        <end position="1141"/>
    </location>
</feature>
<protein>
    <submittedName>
        <fullName evidence="2">Uncharacterized protein</fullName>
    </submittedName>
</protein>
<feature type="region of interest" description="Disordered" evidence="1">
    <location>
        <begin position="888"/>
        <end position="921"/>
    </location>
</feature>
<evidence type="ECO:0000256" key="1">
    <source>
        <dbReference type="SAM" id="MobiDB-lite"/>
    </source>
</evidence>
<feature type="compositionally biased region" description="Polar residues" evidence="1">
    <location>
        <begin position="1103"/>
        <end position="1113"/>
    </location>
</feature>
<gene>
    <name evidence="2" type="ORF">Cvel_13910</name>
</gene>
<dbReference type="VEuPathDB" id="CryptoDB:Cvel_13910"/>
<feature type="compositionally biased region" description="Low complexity" evidence="1">
    <location>
        <begin position="1036"/>
        <end position="1053"/>
    </location>
</feature>